<evidence type="ECO:0000313" key="3">
    <source>
        <dbReference type="Proteomes" id="UP001374803"/>
    </source>
</evidence>
<feature type="compositionally biased region" description="Low complexity" evidence="1">
    <location>
        <begin position="528"/>
        <end position="541"/>
    </location>
</feature>
<feature type="region of interest" description="Disordered" evidence="1">
    <location>
        <begin position="377"/>
        <end position="450"/>
    </location>
</feature>
<sequence>MLRSDAESPPAECALFVRSEADEGGYRTTAGAALARLEAAGVTEMAVDEATAALRWTAHRFARGAAARQVLLELGPAELFDGHVFHGDGAGYEGLVLDLCAIAESLGLAHAPVTMQSIALASLLRRAPADAEVLLVGANADVGKGTTSREIRALIHALRSLAGDPFDEGAEAPIRRVDDLLEAFLEKGLSHDGFSRIQHSLTLPPPPSAGPLSEPEAWAIELGLGKGDHAALTGALVRIEQLEKSRGKRPVTVYLRSRAALLLGAEPPRMIAERVESLCATQAFPELSLLAAQAWLAAGEPDRAVPFARAVLLSTQSTRTTRERADDILASSPSSSRTSYHGNDRVDRSEAVMSPLDRGWDDGHSLPSLHIANKTRASQRIAAAKERPSSRFALALPRKPSRLTVPRPTALSRPPPPPISVPSVYSEAPPDRSRRTRVWNSAAAPPRPPSINVIAAETEPMVPVAPVITVEGHASPEVPPPPRPNPDQTEKMEASASTPLALVTQRRLPTAADTRQTPSGPEPSLDNRPTPSGPTRSPSSPAGTMRGASMPAYQSDPPPVPPIAQGLRPQRLPRLTPAPPELAETLSLPPGLHGQIAPLEGELPKTSLEARILFTHMARRLGREYREKHQIQLRTTVESIEQIQAILQDRFPDGTIRTREEHLFVRRHGAFLSEILARTLEAEWVDIAPTEIGYWAMVVPAKTRVWPFGRVLRLLSRGHRERDLVSYYLELKNRALRDRE</sequence>
<reference evidence="2" key="1">
    <citation type="submission" date="2021-12" db="EMBL/GenBank/DDBJ databases">
        <title>Discovery of the Pendulisporaceae a myxobacterial family with distinct sporulation behavior and unique specialized metabolism.</title>
        <authorList>
            <person name="Garcia R."/>
            <person name="Popoff A."/>
            <person name="Bader C.D."/>
            <person name="Loehr J."/>
            <person name="Walesch S."/>
            <person name="Walt C."/>
            <person name="Boldt J."/>
            <person name="Bunk B."/>
            <person name="Haeckl F.J.F.P.J."/>
            <person name="Gunesch A.P."/>
            <person name="Birkelbach J."/>
            <person name="Nuebel U."/>
            <person name="Pietschmann T."/>
            <person name="Bach T."/>
            <person name="Mueller R."/>
        </authorList>
    </citation>
    <scope>NUCLEOTIDE SEQUENCE</scope>
    <source>
        <strain evidence="2">MSr11367</strain>
    </source>
</reference>
<dbReference type="EMBL" id="CP089983">
    <property type="protein sequence ID" value="WXB08196.1"/>
    <property type="molecule type" value="Genomic_DNA"/>
</dbReference>
<gene>
    <name evidence="2" type="ORF">LVJ94_13245</name>
</gene>
<feature type="region of interest" description="Disordered" evidence="1">
    <location>
        <begin position="472"/>
        <end position="582"/>
    </location>
</feature>
<dbReference type="Proteomes" id="UP001374803">
    <property type="component" value="Chromosome"/>
</dbReference>
<protein>
    <submittedName>
        <fullName evidence="2">Uncharacterized protein</fullName>
    </submittedName>
</protein>
<feature type="compositionally biased region" description="Polar residues" evidence="1">
    <location>
        <begin position="331"/>
        <end position="341"/>
    </location>
</feature>
<keyword evidence="3" id="KW-1185">Reference proteome</keyword>
<feature type="region of interest" description="Disordered" evidence="1">
    <location>
        <begin position="321"/>
        <end position="348"/>
    </location>
</feature>
<dbReference type="RefSeq" id="WP_394837871.1">
    <property type="nucleotide sequence ID" value="NZ_CP089929.1"/>
</dbReference>
<evidence type="ECO:0000313" key="2">
    <source>
        <dbReference type="EMBL" id="WXB08196.1"/>
    </source>
</evidence>
<name>A0ABZ2LB90_9BACT</name>
<organism evidence="2 3">
    <name type="scientific">Pendulispora rubella</name>
    <dbReference type="NCBI Taxonomy" id="2741070"/>
    <lineage>
        <taxon>Bacteria</taxon>
        <taxon>Pseudomonadati</taxon>
        <taxon>Myxococcota</taxon>
        <taxon>Myxococcia</taxon>
        <taxon>Myxococcales</taxon>
        <taxon>Sorangiineae</taxon>
        <taxon>Pendulisporaceae</taxon>
        <taxon>Pendulispora</taxon>
    </lineage>
</organism>
<evidence type="ECO:0000256" key="1">
    <source>
        <dbReference type="SAM" id="MobiDB-lite"/>
    </source>
</evidence>
<proteinExistence type="predicted"/>
<accession>A0ABZ2LB90</accession>